<organism evidence="1 2">
    <name type="scientific">Paracoccus thiocyanatus</name>
    <dbReference type="NCBI Taxonomy" id="34006"/>
    <lineage>
        <taxon>Bacteria</taxon>
        <taxon>Pseudomonadati</taxon>
        <taxon>Pseudomonadota</taxon>
        <taxon>Alphaproteobacteria</taxon>
        <taxon>Rhodobacterales</taxon>
        <taxon>Paracoccaceae</taxon>
        <taxon>Paracoccus</taxon>
    </lineage>
</organism>
<sequence length="187" mass="19441">MTRPSSTQAFLLRRAATRPGNLVLPLPDNLHGSIADRVLRALLAKGLIEEVEANTRRREPIWRETGAGHGTTLIATEAGLAAVGIEPLVAGAIANARQGRMARDAAVPVAPPAVASSARTGTKQAALIALLQRPEGASITEAAGALEWQGHTVRGAISGVLKKRLGLIVNSEKIDGRGTVYRIATGG</sequence>
<name>A0A1N6Y304_9RHOB</name>
<dbReference type="Proteomes" id="UP000323956">
    <property type="component" value="Unassembled WGS sequence"/>
</dbReference>
<dbReference type="OrthoDB" id="7206991at2"/>
<evidence type="ECO:0008006" key="3">
    <source>
        <dbReference type="Google" id="ProtNLM"/>
    </source>
</evidence>
<dbReference type="Pfam" id="PF11994">
    <property type="entry name" value="DUF3489"/>
    <property type="match status" value="1"/>
</dbReference>
<accession>A0A1N6Y304</accession>
<evidence type="ECO:0000313" key="2">
    <source>
        <dbReference type="Proteomes" id="UP000323956"/>
    </source>
</evidence>
<dbReference type="AlphaFoldDB" id="A0A1N6Y304"/>
<evidence type="ECO:0000313" key="1">
    <source>
        <dbReference type="EMBL" id="SIR08914.1"/>
    </source>
</evidence>
<protein>
    <recommendedName>
        <fullName evidence="3">DUF3489 domain-containing protein</fullName>
    </recommendedName>
</protein>
<dbReference type="EMBL" id="FTMK01000024">
    <property type="protein sequence ID" value="SIR08914.1"/>
    <property type="molecule type" value="Genomic_DNA"/>
</dbReference>
<dbReference type="RefSeq" id="WP_149766473.1">
    <property type="nucleotide sequence ID" value="NZ_FTMK01000024.1"/>
</dbReference>
<dbReference type="InterPro" id="IPR021880">
    <property type="entry name" value="DUF3489"/>
</dbReference>
<gene>
    <name evidence="1" type="ORF">SAMN05421641_12428</name>
</gene>
<reference evidence="1 2" key="1">
    <citation type="submission" date="2017-01" db="EMBL/GenBank/DDBJ databases">
        <authorList>
            <person name="Varghese N."/>
            <person name="Submissions S."/>
        </authorList>
    </citation>
    <scope>NUCLEOTIDE SEQUENCE [LARGE SCALE GENOMIC DNA]</scope>
    <source>
        <strain evidence="1 2">ATCC 700171</strain>
    </source>
</reference>
<proteinExistence type="predicted"/>